<evidence type="ECO:0000256" key="2">
    <source>
        <dbReference type="SAM" id="Phobius"/>
    </source>
</evidence>
<sequence length="159" mass="16327">MTGLRKFFLPGLVPSIILVLPAAGTFAIYLATLPMTADSAANDRLLSTVSVLLFNVVNTHAFAHSLTTLSDIKFELIFITSCGNGVQTLGVVVLSLLPSPPISPPVGRPLAPLGAPENPPRPPSGRPENPPQPAGGPEKPVGGCPVKPPGAPEKLGCKG</sequence>
<evidence type="ECO:0000313" key="3">
    <source>
        <dbReference type="EnsemblMetazoa" id="PPA16481.1"/>
    </source>
</evidence>
<proteinExistence type="predicted"/>
<dbReference type="EnsemblMetazoa" id="PPA16481.1">
    <property type="protein sequence ID" value="PPA16481.1"/>
    <property type="gene ID" value="WBGene00106035"/>
</dbReference>
<keyword evidence="2" id="KW-1133">Transmembrane helix</keyword>
<reference evidence="4" key="1">
    <citation type="journal article" date="2008" name="Nat. Genet.">
        <title>The Pristionchus pacificus genome provides a unique perspective on nematode lifestyle and parasitism.</title>
        <authorList>
            <person name="Dieterich C."/>
            <person name="Clifton S.W."/>
            <person name="Schuster L.N."/>
            <person name="Chinwalla A."/>
            <person name="Delehaunty K."/>
            <person name="Dinkelacker I."/>
            <person name="Fulton L."/>
            <person name="Fulton R."/>
            <person name="Godfrey J."/>
            <person name="Minx P."/>
            <person name="Mitreva M."/>
            <person name="Roeseler W."/>
            <person name="Tian H."/>
            <person name="Witte H."/>
            <person name="Yang S.P."/>
            <person name="Wilson R.K."/>
            <person name="Sommer R.J."/>
        </authorList>
    </citation>
    <scope>NUCLEOTIDE SEQUENCE [LARGE SCALE GENOMIC DNA]</scope>
    <source>
        <strain evidence="4">PS312</strain>
    </source>
</reference>
<gene>
    <name evidence="3" type="primary">WBGene00106035</name>
</gene>
<organism evidence="3 4">
    <name type="scientific">Pristionchus pacificus</name>
    <name type="common">Parasitic nematode worm</name>
    <dbReference type="NCBI Taxonomy" id="54126"/>
    <lineage>
        <taxon>Eukaryota</taxon>
        <taxon>Metazoa</taxon>
        <taxon>Ecdysozoa</taxon>
        <taxon>Nematoda</taxon>
        <taxon>Chromadorea</taxon>
        <taxon>Rhabditida</taxon>
        <taxon>Rhabditina</taxon>
        <taxon>Diplogasteromorpha</taxon>
        <taxon>Diplogasteroidea</taxon>
        <taxon>Neodiplogasteridae</taxon>
        <taxon>Pristionchus</taxon>
    </lineage>
</organism>
<dbReference type="Proteomes" id="UP000005239">
    <property type="component" value="Unassembled WGS sequence"/>
</dbReference>
<dbReference type="AlphaFoldDB" id="A0A2A6CNK8"/>
<feature type="region of interest" description="Disordered" evidence="1">
    <location>
        <begin position="106"/>
        <end position="159"/>
    </location>
</feature>
<evidence type="ECO:0000256" key="1">
    <source>
        <dbReference type="SAM" id="MobiDB-lite"/>
    </source>
</evidence>
<feature type="compositionally biased region" description="Pro residues" evidence="1">
    <location>
        <begin position="117"/>
        <end position="134"/>
    </location>
</feature>
<name>A0A2A6CNK8_PRIPA</name>
<evidence type="ECO:0000313" key="4">
    <source>
        <dbReference type="Proteomes" id="UP000005239"/>
    </source>
</evidence>
<keyword evidence="4" id="KW-1185">Reference proteome</keyword>
<keyword evidence="2" id="KW-0472">Membrane</keyword>
<reference evidence="3" key="2">
    <citation type="submission" date="2022-06" db="UniProtKB">
        <authorList>
            <consortium name="EnsemblMetazoa"/>
        </authorList>
    </citation>
    <scope>IDENTIFICATION</scope>
    <source>
        <strain evidence="3">PS312</strain>
    </source>
</reference>
<keyword evidence="2" id="KW-0812">Transmembrane</keyword>
<feature type="transmembrane region" description="Helical" evidence="2">
    <location>
        <begin position="12"/>
        <end position="33"/>
    </location>
</feature>
<accession>A0A2A6CNK8</accession>
<feature type="compositionally biased region" description="Low complexity" evidence="1">
    <location>
        <begin position="135"/>
        <end position="145"/>
    </location>
</feature>
<accession>A0A8R1YFB7</accession>
<protein>
    <submittedName>
        <fullName evidence="3">Uncharacterized protein</fullName>
    </submittedName>
</protein>